<dbReference type="EMBL" id="AKCV02000020">
    <property type="protein sequence ID" value="TMS57741.1"/>
    <property type="molecule type" value="Genomic_DNA"/>
</dbReference>
<evidence type="ECO:0000313" key="2">
    <source>
        <dbReference type="Proteomes" id="UP000004277"/>
    </source>
</evidence>
<reference evidence="1" key="1">
    <citation type="submission" date="2019-05" db="EMBL/GenBank/DDBJ databases">
        <title>Revised genome assembly of Burkholderiaceae (previously Ralstonia) sp. PBA.</title>
        <authorList>
            <person name="Gan H.M."/>
        </authorList>
    </citation>
    <scope>NUCLEOTIDE SEQUENCE</scope>
    <source>
        <strain evidence="1">PBA</strain>
    </source>
</reference>
<sequence>MSLQKTSCDDRINLVGDDPVARSSNLRDAARVLHAVETGSRGPATPPALRQFGALYGSSAVMCALYEQVDKVAGTDAPVLICGESGTGKELLAQTLHSRSSRKAAPFIPVNCGAVSAQLSESELFGHEKGSFTGAHQRHIGYFERACGGTLFLDEVTEMPPEMQVKLLRVLETGTFYRVGGTEQIKADVRIIAATNRALDSAVQSGDFREDLMYRLAVVPLCMPPLREREEDIVLLAQHFLAQLNTQHGSAKTLSRMALNLLREQPWRGNVRELKNAILRAYILSDQTLTIEPQCRQRTSDPVLTSEGCLQIAVGMPLAEAQRALIVATLEHCEGNKRDAAERLGISLKTLYNRLALYDSQTIPAAA</sequence>
<protein>
    <submittedName>
        <fullName evidence="1">Sigma-54-dependent Fis family transcriptional regulator</fullName>
    </submittedName>
</protein>
<keyword evidence="2" id="KW-1185">Reference proteome</keyword>
<gene>
    <name evidence="1" type="ORF">MW7_011295</name>
</gene>
<organism evidence="1 2">
    <name type="scientific">Imbroritus primus</name>
    <dbReference type="NCBI Taxonomy" id="3058603"/>
    <lineage>
        <taxon>Bacteria</taxon>
        <taxon>Pseudomonadati</taxon>
        <taxon>Pseudomonadota</taxon>
        <taxon>Betaproteobacteria</taxon>
        <taxon>Burkholderiales</taxon>
        <taxon>Burkholderiaceae</taxon>
        <taxon>Imbroritus</taxon>
    </lineage>
</organism>
<dbReference type="Proteomes" id="UP000004277">
    <property type="component" value="Unassembled WGS sequence"/>
</dbReference>
<name>A0ACD3SNJ2_9BURK</name>
<accession>A0ACD3SNJ2</accession>
<proteinExistence type="predicted"/>
<evidence type="ECO:0000313" key="1">
    <source>
        <dbReference type="EMBL" id="TMS57741.1"/>
    </source>
</evidence>
<comment type="caution">
    <text evidence="1">The sequence shown here is derived from an EMBL/GenBank/DDBJ whole genome shotgun (WGS) entry which is preliminary data.</text>
</comment>